<organism evidence="4 5">
    <name type="scientific">Paramuricea clavata</name>
    <name type="common">Red gorgonian</name>
    <name type="synonym">Violescent sea-whip</name>
    <dbReference type="NCBI Taxonomy" id="317549"/>
    <lineage>
        <taxon>Eukaryota</taxon>
        <taxon>Metazoa</taxon>
        <taxon>Cnidaria</taxon>
        <taxon>Anthozoa</taxon>
        <taxon>Octocorallia</taxon>
        <taxon>Malacalcyonacea</taxon>
        <taxon>Plexauridae</taxon>
        <taxon>Paramuricea</taxon>
    </lineage>
</organism>
<dbReference type="EMBL" id="CACRXK020004525">
    <property type="protein sequence ID" value="CAB4003052.1"/>
    <property type="molecule type" value="Genomic_DNA"/>
</dbReference>
<evidence type="ECO:0000259" key="3">
    <source>
        <dbReference type="Pfam" id="PF00632"/>
    </source>
</evidence>
<reference evidence="4" key="1">
    <citation type="submission" date="2020-04" db="EMBL/GenBank/DDBJ databases">
        <authorList>
            <person name="Alioto T."/>
            <person name="Alioto T."/>
            <person name="Gomez Garrido J."/>
        </authorList>
    </citation>
    <scope>NUCLEOTIDE SEQUENCE</scope>
    <source>
        <strain evidence="4">A484AB</strain>
    </source>
</reference>
<dbReference type="GO" id="GO:0004842">
    <property type="term" value="F:ubiquitin-protein transferase activity"/>
    <property type="evidence" value="ECO:0007669"/>
    <property type="project" value="InterPro"/>
</dbReference>
<feature type="compositionally biased region" description="Polar residues" evidence="2">
    <location>
        <begin position="39"/>
        <end position="72"/>
    </location>
</feature>
<evidence type="ECO:0000256" key="1">
    <source>
        <dbReference type="ARBA" id="ARBA00022786"/>
    </source>
</evidence>
<dbReference type="CDD" id="cd14279">
    <property type="entry name" value="CUE"/>
    <property type="match status" value="1"/>
</dbReference>
<dbReference type="OrthoDB" id="6127648at2759"/>
<feature type="compositionally biased region" description="Polar residues" evidence="2">
    <location>
        <begin position="113"/>
        <end position="126"/>
    </location>
</feature>
<keyword evidence="5" id="KW-1185">Reference proteome</keyword>
<dbReference type="Pfam" id="PF00632">
    <property type="entry name" value="HECT"/>
    <property type="match status" value="1"/>
</dbReference>
<sequence>MANVNRAFNLLREATILLSERSEDAANTENDQQQRRTPETSNNLSNQPNESATVSCPTTSRTQSTHYTESINTAGASSFQSTSATTSTPIRSGQNVLNHFRTLFSPYARPSPLCSNRGSTHASSVSARGLSRRPAARTKKPRYESWTHEMFCLSRASEEQVPNREEKELLQRAGLGRLKIKFNATGSTQTFKEELENTFPKLMCGGGFELLKRLPGNNLEVIPPPAIGYSVEHLKKCGIGQSMLFIRPIQSDLDVSPETDTDLRNTPEDAENAPKVACLQCGRCVPITLIRNHHDECVRAVNAPTSEAASVSESTDQDDFTMENGAKNNQVTLVRSHQAECVRMPSTSNARNNSTNVDDMPDIRMSMHMPLLKQLFPNKEDSILQSALQDTDFDLQCAAEIVLSGDTRDSPESSDTDTELLLDRPLASTQVNVLLEDPLNVLNEAPVNLFEEATLGDDTTPHQAVMIFKQNTIDTDAPRQLFVVCRNEEPPPLEIKDVPDVELRALVEAMVNVPSNESLPTDLLESLSPYLIEAGIDLELSHSCRHMVVQNLFMYFVIEKRKLELDDICTGLETVGLKSFLERYPQIIGQLFPNGKDCKISGKEMKEKIIFNDEEETEANKTTKNFFLDYIDLIENRNEGGAGLLDLCCFWTATNMLPPRSEMLNVTFDKEGNMVLPMAECCFLSLVLPVKHATLEDFTRNMDLALKYGSHGFTFS</sequence>
<feature type="compositionally biased region" description="Low complexity" evidence="2">
    <location>
        <begin position="73"/>
        <end position="88"/>
    </location>
</feature>
<gene>
    <name evidence="4" type="ORF">PACLA_8A007238</name>
</gene>
<feature type="compositionally biased region" description="Basic residues" evidence="2">
    <location>
        <begin position="130"/>
        <end position="140"/>
    </location>
</feature>
<dbReference type="Proteomes" id="UP001152795">
    <property type="component" value="Unassembled WGS sequence"/>
</dbReference>
<name>A0A6S7IAB9_PARCT</name>
<keyword evidence="1" id="KW-0833">Ubl conjugation pathway</keyword>
<dbReference type="Gene3D" id="3.30.2410.10">
    <property type="entry name" value="Hect, E3 ligase catalytic domain"/>
    <property type="match status" value="1"/>
</dbReference>
<dbReference type="AlphaFoldDB" id="A0A6S7IAB9"/>
<protein>
    <submittedName>
        <fullName evidence="4">PREDICTED: uncharacterized protein LOC107356592</fullName>
    </submittedName>
</protein>
<evidence type="ECO:0000313" key="5">
    <source>
        <dbReference type="Proteomes" id="UP001152795"/>
    </source>
</evidence>
<dbReference type="InterPro" id="IPR035983">
    <property type="entry name" value="Hect_E3_ubiquitin_ligase"/>
</dbReference>
<proteinExistence type="predicted"/>
<comment type="caution">
    <text evidence="4">The sequence shown here is derived from an EMBL/GenBank/DDBJ whole genome shotgun (WGS) entry which is preliminary data.</text>
</comment>
<feature type="region of interest" description="Disordered" evidence="2">
    <location>
        <begin position="111"/>
        <end position="141"/>
    </location>
</feature>
<dbReference type="SUPFAM" id="SSF56204">
    <property type="entry name" value="Hect, E3 ligase catalytic domain"/>
    <property type="match status" value="1"/>
</dbReference>
<evidence type="ECO:0000256" key="2">
    <source>
        <dbReference type="SAM" id="MobiDB-lite"/>
    </source>
</evidence>
<accession>A0A6S7IAB9</accession>
<feature type="region of interest" description="Disordered" evidence="2">
    <location>
        <begin position="21"/>
        <end position="91"/>
    </location>
</feature>
<feature type="domain" description="HECT" evidence="3">
    <location>
        <begin position="531"/>
        <end position="716"/>
    </location>
</feature>
<dbReference type="InterPro" id="IPR000569">
    <property type="entry name" value="HECT_dom"/>
</dbReference>
<evidence type="ECO:0000313" key="4">
    <source>
        <dbReference type="EMBL" id="CAB4003052.1"/>
    </source>
</evidence>